<dbReference type="Gene3D" id="3.40.605.10">
    <property type="entry name" value="Aldehyde Dehydrogenase, Chain A, domain 1"/>
    <property type="match status" value="1"/>
</dbReference>
<dbReference type="Proteomes" id="UP000015729">
    <property type="component" value="Unassembled WGS sequence"/>
</dbReference>
<dbReference type="InterPro" id="IPR016162">
    <property type="entry name" value="Ald_DH_N"/>
</dbReference>
<keyword evidence="1" id="KW-0560">Oxidoreductase</keyword>
<organism evidence="2 3">
    <name type="scientific">Pseudomonas syringae pv. actinidiae ICMP 18807</name>
    <dbReference type="NCBI Taxonomy" id="1194404"/>
    <lineage>
        <taxon>Bacteria</taxon>
        <taxon>Pseudomonadati</taxon>
        <taxon>Pseudomonadota</taxon>
        <taxon>Gammaproteobacteria</taxon>
        <taxon>Pseudomonadales</taxon>
        <taxon>Pseudomonadaceae</taxon>
        <taxon>Pseudomonas</taxon>
        <taxon>Pseudomonas syringae</taxon>
    </lineage>
</organism>
<dbReference type="AlphaFoldDB" id="S6UZ08"/>
<dbReference type="GO" id="GO:0016491">
    <property type="term" value="F:oxidoreductase activity"/>
    <property type="evidence" value="ECO:0007669"/>
    <property type="project" value="UniProtKB-KW"/>
</dbReference>
<sequence length="41" mass="4540">MSLTRFQMCIDGQWVDALSGKTFDSLNPALAEPWAQLPDAD</sequence>
<dbReference type="EMBL" id="AOKG01001504">
    <property type="protein sequence ID" value="EPN47103.1"/>
    <property type="molecule type" value="Genomic_DNA"/>
</dbReference>
<dbReference type="SUPFAM" id="SSF53720">
    <property type="entry name" value="ALDH-like"/>
    <property type="match status" value="1"/>
</dbReference>
<gene>
    <name evidence="2" type="ORF">A244_21371</name>
</gene>
<evidence type="ECO:0000256" key="1">
    <source>
        <dbReference type="ARBA" id="ARBA00023002"/>
    </source>
</evidence>
<proteinExistence type="predicted"/>
<accession>S6UZ08</accession>
<feature type="non-terminal residue" evidence="2">
    <location>
        <position position="41"/>
    </location>
</feature>
<evidence type="ECO:0000313" key="2">
    <source>
        <dbReference type="EMBL" id="EPN47103.1"/>
    </source>
</evidence>
<evidence type="ECO:0000313" key="3">
    <source>
        <dbReference type="Proteomes" id="UP000015729"/>
    </source>
</evidence>
<name>S6UZ08_PSESF</name>
<protein>
    <submittedName>
        <fullName evidence="2">Aldehyde dehydrogenase</fullName>
    </submittedName>
</protein>
<reference evidence="2 3" key="1">
    <citation type="journal article" date="2013" name="PLoS Pathog.">
        <title>Genomic analysis of the Kiwifruit pathogen Pseudomonas syringae pv. actinidiae provides insight into the origins of an emergent plant disease.</title>
        <authorList>
            <person name="McCann H.C."/>
            <person name="Rikkerink E.H."/>
            <person name="Bertels F."/>
            <person name="Fiers M."/>
            <person name="Lu A."/>
            <person name="Rees-George J."/>
            <person name="Andersen M.T."/>
            <person name="Gleave A.P."/>
            <person name="Haubold B."/>
            <person name="Wohlers M.W."/>
            <person name="Guttman D.S."/>
            <person name="Wang P.W."/>
            <person name="Straub C."/>
            <person name="Vanneste J.L."/>
            <person name="Rainey P.B."/>
            <person name="Templeton M.D."/>
        </authorList>
    </citation>
    <scope>NUCLEOTIDE SEQUENCE [LARGE SCALE GENOMIC DNA]</scope>
    <source>
        <strain evidence="2 3">ICMP 18807</strain>
    </source>
</reference>
<dbReference type="InterPro" id="IPR016161">
    <property type="entry name" value="Ald_DH/histidinol_DH"/>
</dbReference>
<comment type="caution">
    <text evidence="2">The sequence shown here is derived from an EMBL/GenBank/DDBJ whole genome shotgun (WGS) entry which is preliminary data.</text>
</comment>